<dbReference type="Proteomes" id="UP000441336">
    <property type="component" value="Unassembled WGS sequence"/>
</dbReference>
<evidence type="ECO:0000313" key="2">
    <source>
        <dbReference type="Proteomes" id="UP000441336"/>
    </source>
</evidence>
<gene>
    <name evidence="1" type="ORF">GO988_23325</name>
</gene>
<proteinExistence type="predicted"/>
<protein>
    <submittedName>
        <fullName evidence="1">Uncharacterized protein</fullName>
    </submittedName>
</protein>
<name>A0A7K1TLJ6_9BACT</name>
<reference evidence="1 2" key="1">
    <citation type="submission" date="2019-12" db="EMBL/GenBank/DDBJ databases">
        <title>Hymenobacter sp. HMF4947 Genome sequencing and assembly.</title>
        <authorList>
            <person name="Kang H."/>
            <person name="Cha I."/>
            <person name="Kim H."/>
            <person name="Joh K."/>
        </authorList>
    </citation>
    <scope>NUCLEOTIDE SEQUENCE [LARGE SCALE GENOMIC DNA]</scope>
    <source>
        <strain evidence="1 2">HMF4947</strain>
    </source>
</reference>
<dbReference type="Gene3D" id="3.30.40.220">
    <property type="match status" value="1"/>
</dbReference>
<organism evidence="1 2">
    <name type="scientific">Hymenobacter ginkgonis</name>
    <dbReference type="NCBI Taxonomy" id="2682976"/>
    <lineage>
        <taxon>Bacteria</taxon>
        <taxon>Pseudomonadati</taxon>
        <taxon>Bacteroidota</taxon>
        <taxon>Cytophagia</taxon>
        <taxon>Cytophagales</taxon>
        <taxon>Hymenobacteraceae</taxon>
        <taxon>Hymenobacter</taxon>
    </lineage>
</organism>
<comment type="caution">
    <text evidence="1">The sequence shown here is derived from an EMBL/GenBank/DDBJ whole genome shotgun (WGS) entry which is preliminary data.</text>
</comment>
<dbReference type="AlphaFoldDB" id="A0A7K1TLJ6"/>
<dbReference type="RefSeq" id="WP_157570048.1">
    <property type="nucleotide sequence ID" value="NZ_WQKZ01000013.1"/>
</dbReference>
<accession>A0A7K1TLJ6</accession>
<evidence type="ECO:0000313" key="1">
    <source>
        <dbReference type="EMBL" id="MVN79275.1"/>
    </source>
</evidence>
<sequence>MTAAEVTKRYKEVVKRSFDRHLDLFLTAHFLRSPTQDLANATPQAYAMFQLEPLEWDYYLRSHQAKRLSAAFSATSTVGALDQAIQDWWGKHKVQGLQAFQQAHKQHCISEDDFRALFPLETELCCVYCGITAGQFQRLIRAGQVQTKRLRTRGSTFEIDCREPRLGYAAGNLALCCYWCNNAKSDEFKAEEFQPVAEALGRVWRQRLRNVDNSSLAE</sequence>
<keyword evidence="2" id="KW-1185">Reference proteome</keyword>
<dbReference type="EMBL" id="WQKZ01000013">
    <property type="protein sequence ID" value="MVN79275.1"/>
    <property type="molecule type" value="Genomic_DNA"/>
</dbReference>